<evidence type="ECO:0000259" key="6">
    <source>
        <dbReference type="PROSITE" id="PS51012"/>
    </source>
</evidence>
<dbReference type="AlphaFoldDB" id="A0A1F6ES85"/>
<accession>A0A1F6ES85</accession>
<dbReference type="NCBIfam" id="NF011648">
    <property type="entry name" value="PRK15066.1"/>
    <property type="match status" value="1"/>
</dbReference>
<evidence type="ECO:0000256" key="3">
    <source>
        <dbReference type="ARBA" id="ARBA00022989"/>
    </source>
</evidence>
<proteinExistence type="inferred from homology"/>
<keyword evidence="4 5" id="KW-0472">Membrane</keyword>
<comment type="subcellular location">
    <subcellularLocation>
        <location evidence="5">Cell membrane</location>
        <topology evidence="5">Multi-pass membrane protein</topology>
    </subcellularLocation>
    <subcellularLocation>
        <location evidence="1">Membrane</location>
        <topology evidence="1">Multi-pass membrane protein</topology>
    </subcellularLocation>
</comment>
<evidence type="ECO:0000256" key="1">
    <source>
        <dbReference type="ARBA" id="ARBA00004141"/>
    </source>
</evidence>
<keyword evidence="2 5" id="KW-0812">Transmembrane</keyword>
<dbReference type="InterPro" id="IPR000412">
    <property type="entry name" value="ABC_2_transport"/>
</dbReference>
<dbReference type="GO" id="GO:0140359">
    <property type="term" value="F:ABC-type transporter activity"/>
    <property type="evidence" value="ECO:0007669"/>
    <property type="project" value="InterPro"/>
</dbReference>
<evidence type="ECO:0000256" key="4">
    <source>
        <dbReference type="ARBA" id="ARBA00023136"/>
    </source>
</evidence>
<dbReference type="PANTHER" id="PTHR43332:SF2">
    <property type="entry name" value="INNER MEMBRANE TRANSPORT PERMEASE YADH"/>
    <property type="match status" value="1"/>
</dbReference>
<dbReference type="InterPro" id="IPR013525">
    <property type="entry name" value="ABC2_TM"/>
</dbReference>
<reference evidence="7 8" key="1">
    <citation type="journal article" date="2016" name="Nat. Commun.">
        <title>Thousands of microbial genomes shed light on interconnected biogeochemical processes in an aquifer system.</title>
        <authorList>
            <person name="Anantharaman K."/>
            <person name="Brown C.T."/>
            <person name="Hug L.A."/>
            <person name="Sharon I."/>
            <person name="Castelle C.J."/>
            <person name="Probst A.J."/>
            <person name="Thomas B.C."/>
            <person name="Singh A."/>
            <person name="Wilkins M.J."/>
            <person name="Karaoz U."/>
            <person name="Brodie E.L."/>
            <person name="Williams K.H."/>
            <person name="Hubbard S.S."/>
            <person name="Banfield J.F."/>
        </authorList>
    </citation>
    <scope>NUCLEOTIDE SEQUENCE [LARGE SCALE GENOMIC DNA]</scope>
</reference>
<feature type="domain" description="ABC transmembrane type-2" evidence="6">
    <location>
        <begin position="23"/>
        <end position="253"/>
    </location>
</feature>
<feature type="transmembrane region" description="Helical" evidence="5">
    <location>
        <begin position="29"/>
        <end position="47"/>
    </location>
</feature>
<comment type="caution">
    <text evidence="7">The sequence shown here is derived from an EMBL/GenBank/DDBJ whole genome shotgun (WGS) entry which is preliminary data.</text>
</comment>
<dbReference type="Pfam" id="PF01061">
    <property type="entry name" value="ABC2_membrane"/>
    <property type="match status" value="1"/>
</dbReference>
<keyword evidence="5" id="KW-1003">Cell membrane</keyword>
<protein>
    <recommendedName>
        <fullName evidence="5">Transport permease protein</fullName>
    </recommendedName>
</protein>
<organism evidence="7 8">
    <name type="scientific">Candidatus Kaiserbacteria bacterium RIFCSPLOWO2_01_FULL_55_19</name>
    <dbReference type="NCBI Taxonomy" id="1798516"/>
    <lineage>
        <taxon>Bacteria</taxon>
        <taxon>Candidatus Kaiseribacteriota</taxon>
    </lineage>
</organism>
<evidence type="ECO:0000313" key="7">
    <source>
        <dbReference type="EMBL" id="OGG76494.1"/>
    </source>
</evidence>
<dbReference type="Proteomes" id="UP000176714">
    <property type="component" value="Unassembled WGS sequence"/>
</dbReference>
<keyword evidence="5" id="KW-0813">Transport</keyword>
<dbReference type="PRINTS" id="PR00164">
    <property type="entry name" value="ABC2TRNSPORT"/>
</dbReference>
<feature type="transmembrane region" description="Helical" evidence="5">
    <location>
        <begin position="142"/>
        <end position="165"/>
    </location>
</feature>
<dbReference type="InterPro" id="IPR052522">
    <property type="entry name" value="ABC-2_transport_permease"/>
</dbReference>
<dbReference type="PROSITE" id="PS51012">
    <property type="entry name" value="ABC_TM2"/>
    <property type="match status" value="1"/>
</dbReference>
<evidence type="ECO:0000313" key="8">
    <source>
        <dbReference type="Proteomes" id="UP000176714"/>
    </source>
</evidence>
<dbReference type="InterPro" id="IPR047817">
    <property type="entry name" value="ABC2_TM_bact-type"/>
</dbReference>
<dbReference type="STRING" id="1798516.A2950_01220"/>
<evidence type="ECO:0000256" key="5">
    <source>
        <dbReference type="RuleBase" id="RU361157"/>
    </source>
</evidence>
<dbReference type="PIRSF" id="PIRSF006648">
    <property type="entry name" value="DrrB"/>
    <property type="match status" value="1"/>
</dbReference>
<comment type="similarity">
    <text evidence="5">Belongs to the ABC-2 integral membrane protein family.</text>
</comment>
<feature type="transmembrane region" description="Helical" evidence="5">
    <location>
        <begin position="203"/>
        <end position="220"/>
    </location>
</feature>
<keyword evidence="3 5" id="KW-1133">Transmembrane helix</keyword>
<feature type="transmembrane region" description="Helical" evidence="5">
    <location>
        <begin position="171"/>
        <end position="191"/>
    </location>
</feature>
<feature type="transmembrane region" description="Helical" evidence="5">
    <location>
        <begin position="59"/>
        <end position="87"/>
    </location>
</feature>
<dbReference type="PANTHER" id="PTHR43332">
    <property type="entry name" value="INNER MEMBRANE TRANSPORT PERMEASE YADH-RELATED"/>
    <property type="match status" value="1"/>
</dbReference>
<feature type="transmembrane region" description="Helical" evidence="5">
    <location>
        <begin position="226"/>
        <end position="250"/>
    </location>
</feature>
<dbReference type="EMBL" id="MFMD01000014">
    <property type="protein sequence ID" value="OGG76494.1"/>
    <property type="molecule type" value="Genomic_DNA"/>
</dbReference>
<feature type="transmembrane region" description="Helical" evidence="5">
    <location>
        <begin position="107"/>
        <end position="135"/>
    </location>
</feature>
<sequence>MPLEKQFISFYTIVRKGVIRIFRIWSQTLLPPLVTSVLYFAIFGTILGSRIGELDGVPYILFVVPGLVMLSVITSAFMEVASTFFFAKFFSRNIDEVLVSPTPTLVIIAGFITSGIIRGMLVGVLVLIVSFFFALPSVAHPLIVLLFLFLSSLVFSLGGLINGIYAKSFDSITIVPTFVLTPLVYLGGVFYSIHSLPPLWQTLSLANPVFYIINGFRYGFLGTSDVSIFICTAVLLLLTGILLGVNWYFLKKGLGLKQ</sequence>
<evidence type="ECO:0000256" key="2">
    <source>
        <dbReference type="ARBA" id="ARBA00022692"/>
    </source>
</evidence>
<gene>
    <name evidence="7" type="ORF">A2950_01220</name>
</gene>
<dbReference type="GO" id="GO:0043190">
    <property type="term" value="C:ATP-binding cassette (ABC) transporter complex"/>
    <property type="evidence" value="ECO:0007669"/>
    <property type="project" value="InterPro"/>
</dbReference>
<name>A0A1F6ES85_9BACT</name>